<dbReference type="RefSeq" id="WP_143381762.1">
    <property type="nucleotide sequence ID" value="NZ_CP041637.1"/>
</dbReference>
<keyword evidence="2" id="KW-1185">Reference proteome</keyword>
<evidence type="ECO:0000313" key="2">
    <source>
        <dbReference type="Proteomes" id="UP000319209"/>
    </source>
</evidence>
<dbReference type="Pfam" id="PF03746">
    <property type="entry name" value="LamB_YcsF"/>
    <property type="match status" value="1"/>
</dbReference>
<dbReference type="SUPFAM" id="SSF88713">
    <property type="entry name" value="Glycoside hydrolase/deacetylase"/>
    <property type="match status" value="1"/>
</dbReference>
<name>A0A516GTP9_9FLAO</name>
<reference evidence="1 2" key="1">
    <citation type="submission" date="2019-07" db="EMBL/GenBank/DDBJ databases">
        <title>Genome sequencing for Formosa sp. PS13.</title>
        <authorList>
            <person name="Park S.-J."/>
        </authorList>
    </citation>
    <scope>NUCLEOTIDE SEQUENCE [LARGE SCALE GENOMIC DNA]</scope>
    <source>
        <strain evidence="1 2">PS13</strain>
    </source>
</reference>
<gene>
    <name evidence="1" type="primary">pxpA</name>
    <name evidence="1" type="ORF">FNB79_13220</name>
</gene>
<protein>
    <submittedName>
        <fullName evidence="1">5-oxoprolinase subunit PxpA</fullName>
        <ecNumber evidence="1">3.5.2.9</ecNumber>
    </submittedName>
</protein>
<proteinExistence type="predicted"/>
<keyword evidence="1" id="KW-0378">Hydrolase</keyword>
<dbReference type="EC" id="3.5.2.9" evidence="1"/>
<evidence type="ECO:0000313" key="1">
    <source>
        <dbReference type="EMBL" id="QDO94887.1"/>
    </source>
</evidence>
<dbReference type="NCBIfam" id="NF003814">
    <property type="entry name" value="PRK05406.1-3"/>
    <property type="match status" value="1"/>
</dbReference>
<dbReference type="Gene3D" id="3.20.20.370">
    <property type="entry name" value="Glycoside hydrolase/deacetylase"/>
    <property type="match status" value="1"/>
</dbReference>
<dbReference type="InterPro" id="IPR005501">
    <property type="entry name" value="LamB/YcsF/PxpA-like"/>
</dbReference>
<dbReference type="Proteomes" id="UP000319209">
    <property type="component" value="Chromosome"/>
</dbReference>
<dbReference type="NCBIfam" id="NF003816">
    <property type="entry name" value="PRK05406.1-5"/>
    <property type="match status" value="1"/>
</dbReference>
<organism evidence="1 2">
    <name type="scientific">Formosa sediminum</name>
    <dbReference type="NCBI Taxonomy" id="2594004"/>
    <lineage>
        <taxon>Bacteria</taxon>
        <taxon>Pseudomonadati</taxon>
        <taxon>Bacteroidota</taxon>
        <taxon>Flavobacteriia</taxon>
        <taxon>Flavobacteriales</taxon>
        <taxon>Flavobacteriaceae</taxon>
        <taxon>Formosa</taxon>
    </lineage>
</organism>
<accession>A0A516GTP9</accession>
<dbReference type="AlphaFoldDB" id="A0A516GTP9"/>
<dbReference type="PANTHER" id="PTHR30292">
    <property type="entry name" value="UNCHARACTERIZED PROTEIN YBGL-RELATED"/>
    <property type="match status" value="1"/>
</dbReference>
<sequence length="245" mass="27143">MQNCIDINADVGEGLHNESELMPYISSCNIACGGHAGDVKTMRTVALLAKKNGVKIGAHPSFPDQKNFGRRPLDISSVSLFNSIKKQIIALIAVLDTEHLHLHHIKPHGALYNMAAVDEKIASVIIEVLKCLMLRVKLYVPYNSIIATLAIKNQIPIVYEAFADRNYNSNLTLVARTEPNALIDDANSMYEHVFNIITKEQVKTITGSFESIKADTFCVHGDTPKAYELLHALTTRLTHQGIKIR</sequence>
<dbReference type="EMBL" id="CP041637">
    <property type="protein sequence ID" value="QDO94887.1"/>
    <property type="molecule type" value="Genomic_DNA"/>
</dbReference>
<dbReference type="OrthoDB" id="9773478at2"/>
<dbReference type="CDD" id="cd10801">
    <property type="entry name" value="LamB_YcsF_like_1"/>
    <property type="match status" value="1"/>
</dbReference>
<dbReference type="InterPro" id="IPR011330">
    <property type="entry name" value="Glyco_hydro/deAcase_b/a-brl"/>
</dbReference>
<dbReference type="GO" id="GO:0017168">
    <property type="term" value="F:5-oxoprolinase (ATP-hydrolyzing) activity"/>
    <property type="evidence" value="ECO:0007669"/>
    <property type="project" value="UniProtKB-EC"/>
</dbReference>
<dbReference type="KEGG" id="fop:FNB79_13220"/>
<dbReference type="PANTHER" id="PTHR30292:SF0">
    <property type="entry name" value="5-OXOPROLINASE SUBUNIT A"/>
    <property type="match status" value="1"/>
</dbReference>
<dbReference type="GO" id="GO:0005975">
    <property type="term" value="P:carbohydrate metabolic process"/>
    <property type="evidence" value="ECO:0007669"/>
    <property type="project" value="InterPro"/>
</dbReference>